<protein>
    <submittedName>
        <fullName evidence="2">Uncharacterized protein</fullName>
    </submittedName>
</protein>
<keyword evidence="1" id="KW-0472">Membrane</keyword>
<evidence type="ECO:0000313" key="3">
    <source>
        <dbReference type="Proteomes" id="UP001595690"/>
    </source>
</evidence>
<feature type="transmembrane region" description="Helical" evidence="1">
    <location>
        <begin position="76"/>
        <end position="97"/>
    </location>
</feature>
<feature type="transmembrane region" description="Helical" evidence="1">
    <location>
        <begin position="6"/>
        <end position="28"/>
    </location>
</feature>
<feature type="transmembrane region" description="Helical" evidence="1">
    <location>
        <begin position="117"/>
        <end position="136"/>
    </location>
</feature>
<accession>A0ABV8BLN6</accession>
<comment type="caution">
    <text evidence="2">The sequence shown here is derived from an EMBL/GenBank/DDBJ whole genome shotgun (WGS) entry which is preliminary data.</text>
</comment>
<keyword evidence="1" id="KW-1133">Transmembrane helix</keyword>
<organism evidence="2 3">
    <name type="scientific">Lentzea rhizosphaerae</name>
    <dbReference type="NCBI Taxonomy" id="2041025"/>
    <lineage>
        <taxon>Bacteria</taxon>
        <taxon>Bacillati</taxon>
        <taxon>Actinomycetota</taxon>
        <taxon>Actinomycetes</taxon>
        <taxon>Pseudonocardiales</taxon>
        <taxon>Pseudonocardiaceae</taxon>
        <taxon>Lentzea</taxon>
    </lineage>
</organism>
<dbReference type="Proteomes" id="UP001595690">
    <property type="component" value="Unassembled WGS sequence"/>
</dbReference>
<keyword evidence="3" id="KW-1185">Reference proteome</keyword>
<sequence length="400" mass="44066">MTVRVVLGLLAIAAAVAVAMVLCYSALVTFMRVWRRAQAKGYTGPVTPLILTMTVFTVPIGATFLGAVLIPPNAGGIIGMVFGVVAALAGLALAVHLVPVRPIRSGRRRRPRTPFRVLGNLAVATPLLLMAVLLLNGRPATAGAQLMLPMAMLSALCHSAARRADRLDALPPVDPRPAVVWIRGFGNERRLFGFRRRDKEETRERPELRKIFSRRPDPMSFDEYFAPAIAAELGRGYGLGNPRDYLPPEGIDRHYANDDSWREHFADLVAEARCVVMAPGDWPELRYEFRVIRELGAHRRLFVFTPPAGKARQIRRANRLKGFRHEDWDDFAAALDGEPGYLLGPDPGPGAVVTFEEDGRAVVLARGVEEPAGYVAAVLRHLVEVEHPEGTDRRSTVDDR</sequence>
<dbReference type="RefSeq" id="WP_382368252.1">
    <property type="nucleotide sequence ID" value="NZ_JBHRZI010000004.1"/>
</dbReference>
<dbReference type="EMBL" id="JBHRZI010000004">
    <property type="protein sequence ID" value="MFC3890446.1"/>
    <property type="molecule type" value="Genomic_DNA"/>
</dbReference>
<proteinExistence type="predicted"/>
<keyword evidence="1" id="KW-0812">Transmembrane</keyword>
<name>A0ABV8BLN6_9PSEU</name>
<reference evidence="3" key="1">
    <citation type="journal article" date="2019" name="Int. J. Syst. Evol. Microbiol.">
        <title>The Global Catalogue of Microorganisms (GCM) 10K type strain sequencing project: providing services to taxonomists for standard genome sequencing and annotation.</title>
        <authorList>
            <consortium name="The Broad Institute Genomics Platform"/>
            <consortium name="The Broad Institute Genome Sequencing Center for Infectious Disease"/>
            <person name="Wu L."/>
            <person name="Ma J."/>
        </authorList>
    </citation>
    <scope>NUCLEOTIDE SEQUENCE [LARGE SCALE GENOMIC DNA]</scope>
    <source>
        <strain evidence="3">CGMCC 4.7405</strain>
    </source>
</reference>
<evidence type="ECO:0000313" key="2">
    <source>
        <dbReference type="EMBL" id="MFC3890446.1"/>
    </source>
</evidence>
<evidence type="ECO:0000256" key="1">
    <source>
        <dbReference type="SAM" id="Phobius"/>
    </source>
</evidence>
<feature type="transmembrane region" description="Helical" evidence="1">
    <location>
        <begin position="49"/>
        <end position="70"/>
    </location>
</feature>
<gene>
    <name evidence="2" type="ORF">ACFOWZ_03100</name>
</gene>